<dbReference type="Proteomes" id="UP000265618">
    <property type="component" value="Unassembled WGS sequence"/>
</dbReference>
<feature type="region of interest" description="Disordered" evidence="1">
    <location>
        <begin position="68"/>
        <end position="93"/>
    </location>
</feature>
<gene>
    <name evidence="2" type="ORF">KIPB_011698</name>
</gene>
<comment type="caution">
    <text evidence="2">The sequence shown here is derived from an EMBL/GenBank/DDBJ whole genome shotgun (WGS) entry which is preliminary data.</text>
</comment>
<protein>
    <submittedName>
        <fullName evidence="2">Uncharacterized protein</fullName>
    </submittedName>
</protein>
<evidence type="ECO:0000256" key="1">
    <source>
        <dbReference type="SAM" id="MobiDB-lite"/>
    </source>
</evidence>
<feature type="compositionally biased region" description="Acidic residues" evidence="1">
    <location>
        <begin position="68"/>
        <end position="86"/>
    </location>
</feature>
<keyword evidence="3" id="KW-1185">Reference proteome</keyword>
<reference evidence="2 3" key="1">
    <citation type="journal article" date="2018" name="PLoS ONE">
        <title>The draft genome of Kipferlia bialata reveals reductive genome evolution in fornicate parasites.</title>
        <authorList>
            <person name="Tanifuji G."/>
            <person name="Takabayashi S."/>
            <person name="Kume K."/>
            <person name="Takagi M."/>
            <person name="Nakayama T."/>
            <person name="Kamikawa R."/>
            <person name="Inagaki Y."/>
            <person name="Hashimoto T."/>
        </authorList>
    </citation>
    <scope>NUCLEOTIDE SEQUENCE [LARGE SCALE GENOMIC DNA]</scope>
    <source>
        <strain evidence="2">NY0173</strain>
    </source>
</reference>
<name>A0A9K3D8E7_9EUKA</name>
<accession>A0A9K3D8E7</accession>
<feature type="region of interest" description="Disordered" evidence="1">
    <location>
        <begin position="143"/>
        <end position="162"/>
    </location>
</feature>
<evidence type="ECO:0000313" key="3">
    <source>
        <dbReference type="Proteomes" id="UP000265618"/>
    </source>
</evidence>
<feature type="non-terminal residue" evidence="2">
    <location>
        <position position="1"/>
    </location>
</feature>
<organism evidence="2 3">
    <name type="scientific">Kipferlia bialata</name>
    <dbReference type="NCBI Taxonomy" id="797122"/>
    <lineage>
        <taxon>Eukaryota</taxon>
        <taxon>Metamonada</taxon>
        <taxon>Carpediemonas-like organisms</taxon>
        <taxon>Kipferlia</taxon>
    </lineage>
</organism>
<dbReference type="AlphaFoldDB" id="A0A9K3D8E7"/>
<proteinExistence type="predicted"/>
<dbReference type="EMBL" id="BDIP01004868">
    <property type="protein sequence ID" value="GIQ89269.1"/>
    <property type="molecule type" value="Genomic_DNA"/>
</dbReference>
<evidence type="ECO:0000313" key="2">
    <source>
        <dbReference type="EMBL" id="GIQ89269.1"/>
    </source>
</evidence>
<sequence>AFTLSVLQSLYTLASETSGYGEISSAHRNKAETAESLAEWVSGIRRAGYKGCMQRLREAIGVPVEIGEDGESVEGENEDCESESDESVSIPGDSLDDYIQGLEAHRDSATAAIRELTERLETAESNLASLADKHSQEMATLMEERETEREAHCEETIELRKR</sequence>